<evidence type="ECO:0000256" key="9">
    <source>
        <dbReference type="ARBA" id="ARBA00023004"/>
    </source>
</evidence>
<protein>
    <submittedName>
        <fullName evidence="15">Putative ABC-type transport system involved in lysophospholipase L1 biosynthesis</fullName>
        <ecNumber evidence="15">1.14.15.3</ecNumber>
    </submittedName>
</protein>
<dbReference type="OrthoDB" id="4759734at2"/>
<evidence type="ECO:0000256" key="8">
    <source>
        <dbReference type="ARBA" id="ARBA00023002"/>
    </source>
</evidence>
<dbReference type="GO" id="GO:0046872">
    <property type="term" value="F:metal ion binding"/>
    <property type="evidence" value="ECO:0007669"/>
    <property type="project" value="UniProtKB-KW"/>
</dbReference>
<dbReference type="CDD" id="cd03512">
    <property type="entry name" value="Alkane-hydroxylase"/>
    <property type="match status" value="1"/>
</dbReference>
<comment type="caution">
    <text evidence="15">The sequence shown here is derived from an EMBL/GenBank/DDBJ whole genome shotgun (WGS) entry which is preliminary data.</text>
</comment>
<proteinExistence type="inferred from homology"/>
<dbReference type="eggNOG" id="COG3239">
    <property type="taxonomic scope" value="Bacteria"/>
</dbReference>
<keyword evidence="8 15" id="KW-0560">Oxidoreductase</keyword>
<dbReference type="GO" id="GO:0004497">
    <property type="term" value="F:monooxygenase activity"/>
    <property type="evidence" value="ECO:0007669"/>
    <property type="project" value="UniProtKB-KW"/>
</dbReference>
<dbReference type="RefSeq" id="WP_018302491.1">
    <property type="nucleotide sequence ID" value="NZ_KB902285.1"/>
</dbReference>
<dbReference type="EC" id="1.14.15.3" evidence="15"/>
<feature type="region of interest" description="Disordered" evidence="12">
    <location>
        <begin position="252"/>
        <end position="275"/>
    </location>
</feature>
<evidence type="ECO:0000256" key="2">
    <source>
        <dbReference type="ARBA" id="ARBA00010823"/>
    </source>
</evidence>
<sequence length="336" mass="35709">MPLFALATLLPVPLIAAGALWGGLWAVAALASMTLLIAGVDLLAARAAPHQPDDDGFPAGTALAVTLGIAHFALLGLLVARLGDAGAASALATYVAAGLYFGQVSNSNAHELIHRTTRALRRLGVAIYVSLLFGHHASAHPLVHHRFVATARDPNSARLGEGFWRYAHRAWTGSFRAGLAAERERLARAGRPRRENPYLVYLGGAAATLVAAALLGGPRGALVLLSLAAFAQLQLLLSDYVQHYGLRRPLRPDGRPEPVAPGHSWNSPHPASSALMLNAPRHSDHHAAPSRAYPGLRLPPSAPMLPRSLPVMACLALWPRAWRRVMDPRVRALAGE</sequence>
<keyword evidence="7 13" id="KW-1133">Transmembrane helix</keyword>
<evidence type="ECO:0000256" key="1">
    <source>
        <dbReference type="ARBA" id="ARBA00004429"/>
    </source>
</evidence>
<accession>A0A0D0NIJ9</accession>
<dbReference type="EMBL" id="AONG01000017">
    <property type="protein sequence ID" value="KIQ68145.1"/>
    <property type="molecule type" value="Genomic_DNA"/>
</dbReference>
<evidence type="ECO:0000256" key="10">
    <source>
        <dbReference type="ARBA" id="ARBA00023033"/>
    </source>
</evidence>
<feature type="transmembrane region" description="Helical" evidence="13">
    <location>
        <begin position="57"/>
        <end position="79"/>
    </location>
</feature>
<keyword evidence="11 13" id="KW-0472">Membrane</keyword>
<keyword evidence="9" id="KW-0408">Iron</keyword>
<feature type="domain" description="Fatty acid desaturase" evidence="14">
    <location>
        <begin position="91"/>
        <end position="297"/>
    </location>
</feature>
<evidence type="ECO:0000256" key="3">
    <source>
        <dbReference type="ARBA" id="ARBA00022475"/>
    </source>
</evidence>
<evidence type="ECO:0000313" key="16">
    <source>
        <dbReference type="Proteomes" id="UP000035100"/>
    </source>
</evidence>
<evidence type="ECO:0000256" key="11">
    <source>
        <dbReference type="ARBA" id="ARBA00023136"/>
    </source>
</evidence>
<dbReference type="STRING" id="1123501.Wenmar_03361"/>
<dbReference type="InterPro" id="IPR033885">
    <property type="entry name" value="AlkB/XylM"/>
</dbReference>
<evidence type="ECO:0000256" key="13">
    <source>
        <dbReference type="SAM" id="Phobius"/>
    </source>
</evidence>
<name>A0A0D0NIJ9_9RHOB</name>
<keyword evidence="16" id="KW-1185">Reference proteome</keyword>
<evidence type="ECO:0000256" key="7">
    <source>
        <dbReference type="ARBA" id="ARBA00022989"/>
    </source>
</evidence>
<evidence type="ECO:0000256" key="12">
    <source>
        <dbReference type="SAM" id="MobiDB-lite"/>
    </source>
</evidence>
<comment type="similarity">
    <text evidence="2">Belongs to the fatty acid desaturase type 1 family. AlkB subfamily.</text>
</comment>
<dbReference type="Proteomes" id="UP000035100">
    <property type="component" value="Unassembled WGS sequence"/>
</dbReference>
<dbReference type="GO" id="GO:0006629">
    <property type="term" value="P:lipid metabolic process"/>
    <property type="evidence" value="ECO:0007669"/>
    <property type="project" value="InterPro"/>
</dbReference>
<evidence type="ECO:0000259" key="14">
    <source>
        <dbReference type="Pfam" id="PF00487"/>
    </source>
</evidence>
<keyword evidence="4" id="KW-0997">Cell inner membrane</keyword>
<dbReference type="AlphaFoldDB" id="A0A0D0NIJ9"/>
<dbReference type="InterPro" id="IPR005804">
    <property type="entry name" value="FA_desaturase_dom"/>
</dbReference>
<feature type="transmembrane region" description="Helical" evidence="13">
    <location>
        <begin position="198"/>
        <end position="215"/>
    </location>
</feature>
<keyword evidence="3" id="KW-1003">Cell membrane</keyword>
<dbReference type="Pfam" id="PF00487">
    <property type="entry name" value="FA_desaturase"/>
    <property type="match status" value="1"/>
</dbReference>
<evidence type="ECO:0000256" key="5">
    <source>
        <dbReference type="ARBA" id="ARBA00022692"/>
    </source>
</evidence>
<comment type="subcellular location">
    <subcellularLocation>
        <location evidence="1">Cell inner membrane</location>
        <topology evidence="1">Multi-pass membrane protein</topology>
    </subcellularLocation>
</comment>
<gene>
    <name evidence="15" type="ORF">Wenmar_03361</name>
</gene>
<evidence type="ECO:0000256" key="4">
    <source>
        <dbReference type="ARBA" id="ARBA00022519"/>
    </source>
</evidence>
<evidence type="ECO:0000256" key="6">
    <source>
        <dbReference type="ARBA" id="ARBA00022723"/>
    </source>
</evidence>
<evidence type="ECO:0000313" key="15">
    <source>
        <dbReference type="EMBL" id="KIQ68145.1"/>
    </source>
</evidence>
<dbReference type="PANTHER" id="PTHR38674:SF1">
    <property type="entry name" value="ALKANE 1-MONOOXYGENASE 1"/>
    <property type="match status" value="1"/>
</dbReference>
<organism evidence="15 16">
    <name type="scientific">Wenxinia marina DSM 24838</name>
    <dbReference type="NCBI Taxonomy" id="1123501"/>
    <lineage>
        <taxon>Bacteria</taxon>
        <taxon>Pseudomonadati</taxon>
        <taxon>Pseudomonadota</taxon>
        <taxon>Alphaproteobacteria</taxon>
        <taxon>Rhodobacterales</taxon>
        <taxon>Roseobacteraceae</taxon>
        <taxon>Wenxinia</taxon>
    </lineage>
</organism>
<reference evidence="15 16" key="1">
    <citation type="submission" date="2013-01" db="EMBL/GenBank/DDBJ databases">
        <authorList>
            <person name="Fiebig A."/>
            <person name="Goeker M."/>
            <person name="Klenk H.-P.P."/>
        </authorList>
    </citation>
    <scope>NUCLEOTIDE SEQUENCE [LARGE SCALE GENOMIC DNA]</scope>
    <source>
        <strain evidence="15 16">DSM 24838</strain>
    </source>
</reference>
<keyword evidence="5 13" id="KW-0812">Transmembrane</keyword>
<dbReference type="GO" id="GO:0005886">
    <property type="term" value="C:plasma membrane"/>
    <property type="evidence" value="ECO:0007669"/>
    <property type="project" value="UniProtKB-SubCell"/>
</dbReference>
<keyword evidence="10" id="KW-0503">Monooxygenase</keyword>
<dbReference type="PANTHER" id="PTHR38674">
    <property type="entry name" value="ALKANE 1-MONOOXYGENASE 1"/>
    <property type="match status" value="1"/>
</dbReference>
<dbReference type="PATRIC" id="fig|1123501.6.peg.3488"/>
<keyword evidence="6" id="KW-0479">Metal-binding</keyword>